<organism evidence="2 3">
    <name type="scientific">Sorangium cellulosum</name>
    <name type="common">Polyangium cellulosum</name>
    <dbReference type="NCBI Taxonomy" id="56"/>
    <lineage>
        <taxon>Bacteria</taxon>
        <taxon>Pseudomonadati</taxon>
        <taxon>Myxococcota</taxon>
        <taxon>Polyangia</taxon>
        <taxon>Polyangiales</taxon>
        <taxon>Polyangiaceae</taxon>
        <taxon>Sorangium</taxon>
    </lineage>
</organism>
<feature type="region of interest" description="Disordered" evidence="1">
    <location>
        <begin position="340"/>
        <end position="364"/>
    </location>
</feature>
<protein>
    <submittedName>
        <fullName evidence="2">Uncharacterized protein</fullName>
    </submittedName>
</protein>
<evidence type="ECO:0000313" key="2">
    <source>
        <dbReference type="EMBL" id="AUX30851.1"/>
    </source>
</evidence>
<accession>A0A4P2QM36</accession>
<gene>
    <name evidence="2" type="ORF">SOCE836_029650</name>
</gene>
<reference evidence="2 3" key="1">
    <citation type="submission" date="2015-09" db="EMBL/GenBank/DDBJ databases">
        <title>Sorangium comparison.</title>
        <authorList>
            <person name="Zaburannyi N."/>
            <person name="Bunk B."/>
            <person name="Overmann J."/>
            <person name="Mueller R."/>
        </authorList>
    </citation>
    <scope>NUCLEOTIDE SEQUENCE [LARGE SCALE GENOMIC DNA]</scope>
    <source>
        <strain evidence="2 3">So ce836</strain>
    </source>
</reference>
<feature type="compositionally biased region" description="Basic and acidic residues" evidence="1">
    <location>
        <begin position="340"/>
        <end position="358"/>
    </location>
</feature>
<feature type="compositionally biased region" description="Basic and acidic residues" evidence="1">
    <location>
        <begin position="401"/>
        <end position="425"/>
    </location>
</feature>
<dbReference type="Proteomes" id="UP000295497">
    <property type="component" value="Chromosome"/>
</dbReference>
<evidence type="ECO:0000313" key="3">
    <source>
        <dbReference type="Proteomes" id="UP000295497"/>
    </source>
</evidence>
<dbReference type="EMBL" id="CP012672">
    <property type="protein sequence ID" value="AUX30851.1"/>
    <property type="molecule type" value="Genomic_DNA"/>
</dbReference>
<evidence type="ECO:0000256" key="1">
    <source>
        <dbReference type="SAM" id="MobiDB-lite"/>
    </source>
</evidence>
<dbReference type="AlphaFoldDB" id="A0A4P2QM36"/>
<sequence>MIVRGRLWRRANPALPEEARRRLVSELMAARREVGRALRAADAGALRAARRRVNEAKIALGERGPPWWSDGAPDENRRLVASTSYARWYDALCEEEGLARLERRPCRASLPLPLSGEDLIERAGAHRPQQPALQRRGVLTGPKARARLVRARDAAHGERGQEGLSQARHGRLGLRLRLLGLRLRLLGPRLQALHHAFQAADQIRGAEQLGHAVEELQPVADDRQIEAQHRRSVTPHLRHDALVARGIRRGQPIAVDLLPEPVVDEVLRDPQARVALDVGDEILLPVPLVQHLQHQAQPPALVGHHPRHPRVILGLRNIQHREDVRREHLFARDQDRQLLGEIDGAPRRPEVQGEHVDRPPLGLVVGPPLGHRALRVRQRVEDLHQKGLALRRRHRAPCSLRRSDRRGDGRPRRSRGGQDHAEDLSTHLAAPVIGVTGLARPPLRARRSGRLAARRLPPAPHGALGLVPRAPALEVVPLLPELALDAVVPVAVLAVLARRAPAVAQPRLDVVPVAVRHVPRRDRLLAERLLHRVVDVLVELLPLVVREVRLGLLPVAAQRFLHALPAGRLVLIPPPRIDRLRHGVLHRLR</sequence>
<name>A0A4P2QM36_SORCE</name>
<proteinExistence type="predicted"/>
<feature type="region of interest" description="Disordered" evidence="1">
    <location>
        <begin position="385"/>
        <end position="426"/>
    </location>
</feature>